<keyword evidence="6" id="KW-0862">Zinc</keyword>
<evidence type="ECO:0000256" key="4">
    <source>
        <dbReference type="ARBA" id="ARBA00022723"/>
    </source>
</evidence>
<organism evidence="12 13">
    <name type="scientific">Paenibacillus qinlingensis</name>
    <dbReference type="NCBI Taxonomy" id="1837343"/>
    <lineage>
        <taxon>Bacteria</taxon>
        <taxon>Bacillati</taxon>
        <taxon>Bacillota</taxon>
        <taxon>Bacilli</taxon>
        <taxon>Bacillales</taxon>
        <taxon>Paenibacillaceae</taxon>
        <taxon>Paenibacillus</taxon>
    </lineage>
</organism>
<dbReference type="InterPro" id="IPR029062">
    <property type="entry name" value="Class_I_gatase-like"/>
</dbReference>
<evidence type="ECO:0000256" key="1">
    <source>
        <dbReference type="ARBA" id="ARBA00001412"/>
    </source>
</evidence>
<gene>
    <name evidence="12" type="ORF">J2736_006088</name>
</gene>
<dbReference type="Pfam" id="PF08533">
    <property type="entry name" value="Glyco_hydro_42C"/>
    <property type="match status" value="1"/>
</dbReference>
<dbReference type="Pfam" id="PF02449">
    <property type="entry name" value="Glyco_hydro_42"/>
    <property type="match status" value="1"/>
</dbReference>
<dbReference type="SUPFAM" id="SSF51445">
    <property type="entry name" value="(Trans)glycosidases"/>
    <property type="match status" value="1"/>
</dbReference>
<evidence type="ECO:0000259" key="9">
    <source>
        <dbReference type="Pfam" id="PF02449"/>
    </source>
</evidence>
<dbReference type="PANTHER" id="PTHR36447">
    <property type="entry name" value="BETA-GALACTOSIDASE GANA"/>
    <property type="match status" value="1"/>
</dbReference>
<evidence type="ECO:0000256" key="8">
    <source>
        <dbReference type="PIRNR" id="PIRNR001084"/>
    </source>
</evidence>
<keyword evidence="13" id="KW-1185">Reference proteome</keyword>
<feature type="domain" description="Glycoside hydrolase family 42 N-terminal" evidence="9">
    <location>
        <begin position="6"/>
        <end position="379"/>
    </location>
</feature>
<dbReference type="InterPro" id="IPR013739">
    <property type="entry name" value="Beta_galactosidase_C"/>
</dbReference>
<evidence type="ECO:0000313" key="13">
    <source>
        <dbReference type="Proteomes" id="UP001267290"/>
    </source>
</evidence>
<dbReference type="Gene3D" id="2.60.40.1180">
    <property type="entry name" value="Golgi alpha-mannosidase II"/>
    <property type="match status" value="1"/>
</dbReference>
<dbReference type="SUPFAM" id="SSF52317">
    <property type="entry name" value="Class I glutamine amidotransferase-like"/>
    <property type="match status" value="1"/>
</dbReference>
<comment type="similarity">
    <text evidence="2 8">Belongs to the glycosyl hydrolase 42 family.</text>
</comment>
<evidence type="ECO:0000259" key="11">
    <source>
        <dbReference type="Pfam" id="PF08533"/>
    </source>
</evidence>
<protein>
    <recommendedName>
        <fullName evidence="3 8">Beta-galactosidase</fullName>
        <shortName evidence="8">Beta-gal</shortName>
        <ecNumber evidence="3 8">3.2.1.23</ecNumber>
    </recommendedName>
</protein>
<dbReference type="EC" id="3.2.1.23" evidence="3 8"/>
<dbReference type="Gene3D" id="3.20.20.80">
    <property type="entry name" value="Glycosidases"/>
    <property type="match status" value="1"/>
</dbReference>
<feature type="domain" description="Beta-galactosidase trimerisation" evidence="10">
    <location>
        <begin position="390"/>
        <end position="599"/>
    </location>
</feature>
<sequence>MYFGACYYPEHWPEERWEKDAKLMYEARFNVIRLAEFAWGKLEPSEGEFDFSWLDRAMNVMRQYGIKFVLGTPTAGPPKWLMDRYDAYQRDLNGQVRGFGTRKHYCMNHPDFHRCTERIVTQMAQHYGALTDVLGWQIDNEFGVCDTARCYCDHCLQAFKVWLQQKYDTIDAVNEAWGTVFSSQMYRSWDELHLPTYSVHPHHSPGLAIDYRRFASDSIVDYQRLQLQILRKYAPSHLITTNTMGKFNQLDHYDLNKELDLCALDVYPNMKSDPKARPSYMAEQLDITRGFKGGQNFWITEHQSGSPGAVVLYPTPVPGEIRRWTYQSIAHGADAIMYFRFRTLPYSIENLWHGILQHHGEPGRKFEEVKQIGQELEQLAPLLAGTSPQAKVAMIRCFDNEWSLELQPHMEGYEYIKHFETYYNYFYDRGITVDIVSPEASFGHYELLVAPNLMMAKDETVQSLYRYVEEGGCLIMDFRSGAKEMSNQITQKRLPGAFRDLLGIGIEDYGIIEASQQIGMRDLKSGEVSAAKKWYEVIDILDLDSAAQPIAVYTDGYYRDTPAATRRAHGKGCAVYIGTAPDQDGLYRLLDQLVEETRVKTDFAHLPDGVEAVIRKEAGAGGRELLFIINHSFSEVSVPLSSGYRDVWTNQAVSGPIELAAQDIRVLLLSS</sequence>
<reference evidence="12 13" key="1">
    <citation type="submission" date="2023-07" db="EMBL/GenBank/DDBJ databases">
        <title>Sorghum-associated microbial communities from plants grown in Nebraska, USA.</title>
        <authorList>
            <person name="Schachtman D."/>
        </authorList>
    </citation>
    <scope>NUCLEOTIDE SEQUENCE [LARGE SCALE GENOMIC DNA]</scope>
    <source>
        <strain evidence="12 13">CC258</strain>
    </source>
</reference>
<dbReference type="InterPro" id="IPR013780">
    <property type="entry name" value="Glyco_hydro_b"/>
</dbReference>
<dbReference type="GO" id="GO:0004565">
    <property type="term" value="F:beta-galactosidase activity"/>
    <property type="evidence" value="ECO:0007669"/>
    <property type="project" value="UniProtKB-EC"/>
</dbReference>
<dbReference type="EMBL" id="JAVDSB010000020">
    <property type="protein sequence ID" value="MDR6554857.1"/>
    <property type="molecule type" value="Genomic_DNA"/>
</dbReference>
<dbReference type="InterPro" id="IPR003476">
    <property type="entry name" value="Glyco_hydro_42"/>
</dbReference>
<dbReference type="Proteomes" id="UP001267290">
    <property type="component" value="Unassembled WGS sequence"/>
</dbReference>
<feature type="domain" description="Beta-galactosidase C-terminal" evidence="11">
    <location>
        <begin position="621"/>
        <end position="667"/>
    </location>
</feature>
<dbReference type="PANTHER" id="PTHR36447:SF2">
    <property type="entry name" value="BETA-GALACTOSIDASE YESZ"/>
    <property type="match status" value="1"/>
</dbReference>
<dbReference type="InterPro" id="IPR013738">
    <property type="entry name" value="Beta_galactosidase_Trimer"/>
</dbReference>
<evidence type="ECO:0000259" key="10">
    <source>
        <dbReference type="Pfam" id="PF08532"/>
    </source>
</evidence>
<keyword evidence="5 8" id="KW-0378">Hydrolase</keyword>
<keyword evidence="4" id="KW-0479">Metal-binding</keyword>
<evidence type="ECO:0000313" key="12">
    <source>
        <dbReference type="EMBL" id="MDR6554857.1"/>
    </source>
</evidence>
<comment type="catalytic activity">
    <reaction evidence="1 8">
        <text>Hydrolysis of terminal non-reducing beta-D-galactose residues in beta-D-galactosides.</text>
        <dbReference type="EC" id="3.2.1.23"/>
    </reaction>
</comment>
<dbReference type="CDD" id="cd03143">
    <property type="entry name" value="A4_beta-galactosidase_middle_domain"/>
    <property type="match status" value="1"/>
</dbReference>
<dbReference type="InterPro" id="IPR017853">
    <property type="entry name" value="GH"/>
</dbReference>
<proteinExistence type="inferred from homology"/>
<dbReference type="PIRSF" id="PIRSF001084">
    <property type="entry name" value="B-galactosidase"/>
    <property type="match status" value="1"/>
</dbReference>
<evidence type="ECO:0000256" key="5">
    <source>
        <dbReference type="ARBA" id="ARBA00022801"/>
    </source>
</evidence>
<evidence type="ECO:0000256" key="7">
    <source>
        <dbReference type="ARBA" id="ARBA00023295"/>
    </source>
</evidence>
<dbReference type="RefSeq" id="WP_310502265.1">
    <property type="nucleotide sequence ID" value="NZ_JAVDSB010000020.1"/>
</dbReference>
<keyword evidence="7 8" id="KW-0326">Glycosidase</keyword>
<comment type="caution">
    <text evidence="12">The sequence shown here is derived from an EMBL/GenBank/DDBJ whole genome shotgun (WGS) entry which is preliminary data.</text>
</comment>
<evidence type="ECO:0000256" key="6">
    <source>
        <dbReference type="ARBA" id="ARBA00022833"/>
    </source>
</evidence>
<evidence type="ECO:0000256" key="2">
    <source>
        <dbReference type="ARBA" id="ARBA00005940"/>
    </source>
</evidence>
<evidence type="ECO:0000256" key="3">
    <source>
        <dbReference type="ARBA" id="ARBA00012756"/>
    </source>
</evidence>
<dbReference type="InterPro" id="IPR013529">
    <property type="entry name" value="Glyco_hydro_42_N"/>
</dbReference>
<name>A0ABU1P752_9BACL</name>
<dbReference type="Gene3D" id="3.40.50.880">
    <property type="match status" value="1"/>
</dbReference>
<accession>A0ABU1P752</accession>
<dbReference type="Pfam" id="PF08532">
    <property type="entry name" value="Glyco_hydro_42M"/>
    <property type="match status" value="1"/>
</dbReference>